<evidence type="ECO:0000313" key="3">
    <source>
        <dbReference type="Proteomes" id="UP000000305"/>
    </source>
</evidence>
<dbReference type="InParanoid" id="E9GHA1"/>
<dbReference type="Proteomes" id="UP000000305">
    <property type="component" value="Unassembled WGS sequence"/>
</dbReference>
<sequence length="248" mass="28684">MEVGEVEVGGLSVLLVRLTGDDEEDGEEDEDVRNDDEISNQDNEEVTELNKKRQSDAAGQEPETLINGNNTLVERERPSQDQIERRAFYSFLNQEAEEDYEEEEEEERNFFICDRYHFWEAGASDFSGVAPIAWIIQYATEWTAHKDAGLTKFDGSLFFPDGSVNIPKFKELKAQSYLLQTLGNREITIEIPMEFRMKPVDNRPSGSFTKNILWRRKIFIRPGTSHKVALSRQEPRGQENNTTRLRDR</sequence>
<name>E9GHA1_DAPPU</name>
<feature type="compositionally biased region" description="Polar residues" evidence="1">
    <location>
        <begin position="238"/>
        <end position="248"/>
    </location>
</feature>
<feature type="compositionally biased region" description="Acidic residues" evidence="1">
    <location>
        <begin position="21"/>
        <end position="47"/>
    </location>
</feature>
<gene>
    <name evidence="2" type="ORF">DAPPUDRAFT_102719</name>
</gene>
<reference evidence="2 3" key="1">
    <citation type="journal article" date="2011" name="Science">
        <title>The ecoresponsive genome of Daphnia pulex.</title>
        <authorList>
            <person name="Colbourne J.K."/>
            <person name="Pfrender M.E."/>
            <person name="Gilbert D."/>
            <person name="Thomas W.K."/>
            <person name="Tucker A."/>
            <person name="Oakley T.H."/>
            <person name="Tokishita S."/>
            <person name="Aerts A."/>
            <person name="Arnold G.J."/>
            <person name="Basu M.K."/>
            <person name="Bauer D.J."/>
            <person name="Caceres C.E."/>
            <person name="Carmel L."/>
            <person name="Casola C."/>
            <person name="Choi J.H."/>
            <person name="Detter J.C."/>
            <person name="Dong Q."/>
            <person name="Dusheyko S."/>
            <person name="Eads B.D."/>
            <person name="Frohlich T."/>
            <person name="Geiler-Samerotte K.A."/>
            <person name="Gerlach D."/>
            <person name="Hatcher P."/>
            <person name="Jogdeo S."/>
            <person name="Krijgsveld J."/>
            <person name="Kriventseva E.V."/>
            <person name="Kultz D."/>
            <person name="Laforsch C."/>
            <person name="Lindquist E."/>
            <person name="Lopez J."/>
            <person name="Manak J.R."/>
            <person name="Muller J."/>
            <person name="Pangilinan J."/>
            <person name="Patwardhan R.P."/>
            <person name="Pitluck S."/>
            <person name="Pritham E.J."/>
            <person name="Rechtsteiner A."/>
            <person name="Rho M."/>
            <person name="Rogozin I.B."/>
            <person name="Sakarya O."/>
            <person name="Salamov A."/>
            <person name="Schaack S."/>
            <person name="Shapiro H."/>
            <person name="Shiga Y."/>
            <person name="Skalitzky C."/>
            <person name="Smith Z."/>
            <person name="Souvorov A."/>
            <person name="Sung W."/>
            <person name="Tang Z."/>
            <person name="Tsuchiya D."/>
            <person name="Tu H."/>
            <person name="Vos H."/>
            <person name="Wang M."/>
            <person name="Wolf Y.I."/>
            <person name="Yamagata H."/>
            <person name="Yamada T."/>
            <person name="Ye Y."/>
            <person name="Shaw J.R."/>
            <person name="Andrews J."/>
            <person name="Crease T.J."/>
            <person name="Tang H."/>
            <person name="Lucas S.M."/>
            <person name="Robertson H.M."/>
            <person name="Bork P."/>
            <person name="Koonin E.V."/>
            <person name="Zdobnov E.M."/>
            <person name="Grigoriev I.V."/>
            <person name="Lynch M."/>
            <person name="Boore J.L."/>
        </authorList>
    </citation>
    <scope>NUCLEOTIDE SEQUENCE [LARGE SCALE GENOMIC DNA]</scope>
</reference>
<evidence type="ECO:0000313" key="2">
    <source>
        <dbReference type="EMBL" id="EFX81220.1"/>
    </source>
</evidence>
<dbReference type="AlphaFoldDB" id="E9GHA1"/>
<organism evidence="2 3">
    <name type="scientific">Daphnia pulex</name>
    <name type="common">Water flea</name>
    <dbReference type="NCBI Taxonomy" id="6669"/>
    <lineage>
        <taxon>Eukaryota</taxon>
        <taxon>Metazoa</taxon>
        <taxon>Ecdysozoa</taxon>
        <taxon>Arthropoda</taxon>
        <taxon>Crustacea</taxon>
        <taxon>Branchiopoda</taxon>
        <taxon>Diplostraca</taxon>
        <taxon>Cladocera</taxon>
        <taxon>Anomopoda</taxon>
        <taxon>Daphniidae</taxon>
        <taxon>Daphnia</taxon>
    </lineage>
</organism>
<evidence type="ECO:0000256" key="1">
    <source>
        <dbReference type="SAM" id="MobiDB-lite"/>
    </source>
</evidence>
<dbReference type="HOGENOM" id="CLU_1121072_0_0_1"/>
<feature type="region of interest" description="Disordered" evidence="1">
    <location>
        <begin position="227"/>
        <end position="248"/>
    </location>
</feature>
<dbReference type="EMBL" id="GL732544">
    <property type="protein sequence ID" value="EFX81220.1"/>
    <property type="molecule type" value="Genomic_DNA"/>
</dbReference>
<dbReference type="PhylomeDB" id="E9GHA1"/>
<keyword evidence="3" id="KW-1185">Reference proteome</keyword>
<dbReference type="KEGG" id="dpx:DAPPUDRAFT_102719"/>
<protein>
    <submittedName>
        <fullName evidence="2">Uncharacterized protein</fullName>
    </submittedName>
</protein>
<proteinExistence type="predicted"/>
<feature type="region of interest" description="Disordered" evidence="1">
    <location>
        <begin position="17"/>
        <end position="80"/>
    </location>
</feature>
<accession>E9GHA1</accession>